<name>A0A448AGI8_STRAP</name>
<comment type="similarity">
    <text evidence="2">Belongs to the glycosyl hydrolase 16 family.</text>
</comment>
<evidence type="ECO:0000256" key="2">
    <source>
        <dbReference type="ARBA" id="ARBA00006865"/>
    </source>
</evidence>
<dbReference type="GO" id="GO:0042972">
    <property type="term" value="F:licheninase activity"/>
    <property type="evidence" value="ECO:0007669"/>
    <property type="project" value="UniProtKB-EC"/>
</dbReference>
<evidence type="ECO:0000313" key="21">
    <source>
        <dbReference type="Proteomes" id="UP000278419"/>
    </source>
</evidence>
<evidence type="ECO:0000256" key="13">
    <source>
        <dbReference type="ARBA" id="ARBA00031665"/>
    </source>
</evidence>
<keyword evidence="9" id="KW-0572">Peptidoglycan-anchor</keyword>
<evidence type="ECO:0000256" key="4">
    <source>
        <dbReference type="ARBA" id="ARBA00014569"/>
    </source>
</evidence>
<keyword evidence="7 17" id="KW-0732">Signal</keyword>
<dbReference type="PRINTS" id="PR00737">
    <property type="entry name" value="GLHYDRLASE16"/>
</dbReference>
<organism evidence="20 21">
    <name type="scientific">Streptococcus anginosus</name>
    <dbReference type="NCBI Taxonomy" id="1328"/>
    <lineage>
        <taxon>Bacteria</taxon>
        <taxon>Bacillati</taxon>
        <taxon>Bacillota</taxon>
        <taxon>Bacilli</taxon>
        <taxon>Lactobacillales</taxon>
        <taxon>Streptococcaceae</taxon>
        <taxon>Streptococcus</taxon>
        <taxon>Streptococcus anginosus group</taxon>
    </lineage>
</organism>
<dbReference type="InterPro" id="IPR044791">
    <property type="entry name" value="Beta-glucanase/XTH"/>
</dbReference>
<feature type="compositionally biased region" description="Polar residues" evidence="15">
    <location>
        <begin position="45"/>
        <end position="56"/>
    </location>
</feature>
<protein>
    <recommendedName>
        <fullName evidence="4">Beta-glucanase</fullName>
        <ecNumber evidence="3">3.2.1.73</ecNumber>
    </recommendedName>
    <alternativeName>
        <fullName evidence="13">1,3-1,4-beta-D-glucan 4-glucanohydrolase</fullName>
    </alternativeName>
    <alternativeName>
        <fullName evidence="12">Endo-beta-1,3-1,4 glucanase</fullName>
    </alternativeName>
    <alternativeName>
        <fullName evidence="11">Lichenase</fullName>
    </alternativeName>
</protein>
<sequence length="448" mass="50242">MTKKTVLKYMCYAAVVCSFQAGLVVASADGRATETTQSDINVTTSTDSTFNSKQLVTSETTSEETSTSKDASPTNSESKDSQTNDIPDSETDTNHVKATDAVGVAVQSDATEPTEKPQSEVAAKKVLPIQYHTDFDIYDDTTMERSDWSNGNPFNCRWVPENTRVKDGKLTLTLNENGKGEYNSGEWRTRQFFGFGKFEVRMKAIKNPGVVSSFFTYTGPSDDNPWDEIDIEFLGKDTTKVQFNYYTNGQGNHEYMHDLGFDASEDFHTYGFEWQENKIIWYVDGKAVYTATDNIPTTPGKIMMNAWPGIGVDDWLQPFDGKTPLVATYDWVFYKKTTAKEEDTPKIEDDVKIPNDNDDDQTSVEPEKNETVPMQTDKSEQRKNTNDIQQVATKKAINVDQAAQQTEERSIVGKLPKTGTKDSALISLIGLVLIILSNMVLLFRKNYH</sequence>
<evidence type="ECO:0000256" key="10">
    <source>
        <dbReference type="ARBA" id="ARBA00023295"/>
    </source>
</evidence>
<accession>A0A448AGI8</accession>
<keyword evidence="6" id="KW-0964">Secreted</keyword>
<dbReference type="Proteomes" id="UP000278419">
    <property type="component" value="Chromosome"/>
</dbReference>
<dbReference type="InterPro" id="IPR000757">
    <property type="entry name" value="Beta-glucanase-like"/>
</dbReference>
<dbReference type="AlphaFoldDB" id="A0A448AGI8"/>
<dbReference type="CDD" id="cd02175">
    <property type="entry name" value="GH16_lichenase"/>
    <property type="match status" value="1"/>
</dbReference>
<evidence type="ECO:0000256" key="7">
    <source>
        <dbReference type="ARBA" id="ARBA00022729"/>
    </source>
</evidence>
<feature type="domain" description="GH16" evidence="19">
    <location>
        <begin position="79"/>
        <end position="340"/>
    </location>
</feature>
<evidence type="ECO:0000259" key="18">
    <source>
        <dbReference type="PROSITE" id="PS50847"/>
    </source>
</evidence>
<gene>
    <name evidence="20" type="primary">licB_1</name>
    <name evidence="20" type="ORF">NCTC10713_00574</name>
</gene>
<keyword evidence="16" id="KW-1133">Transmembrane helix</keyword>
<dbReference type="PROSITE" id="PS01034">
    <property type="entry name" value="GH16_1"/>
    <property type="match status" value="1"/>
</dbReference>
<dbReference type="NCBIfam" id="TIGR01167">
    <property type="entry name" value="LPXTG_anchor"/>
    <property type="match status" value="1"/>
</dbReference>
<dbReference type="GeneID" id="93964527"/>
<dbReference type="PANTHER" id="PTHR31062">
    <property type="entry name" value="XYLOGLUCAN ENDOTRANSGLUCOSYLASE/HYDROLASE PROTEIN 8-RELATED"/>
    <property type="match status" value="1"/>
</dbReference>
<feature type="transmembrane region" description="Helical" evidence="16">
    <location>
        <begin position="424"/>
        <end position="443"/>
    </location>
</feature>
<evidence type="ECO:0000256" key="3">
    <source>
        <dbReference type="ARBA" id="ARBA00012690"/>
    </source>
</evidence>
<feature type="chain" id="PRO_5019301164" description="Beta-glucanase" evidence="17">
    <location>
        <begin position="29"/>
        <end position="448"/>
    </location>
</feature>
<dbReference type="Pfam" id="PF00722">
    <property type="entry name" value="Glyco_hydro_16"/>
    <property type="match status" value="1"/>
</dbReference>
<dbReference type="NCBIfam" id="NF047856">
    <property type="entry name" value="BGlucanaseBglS"/>
    <property type="match status" value="1"/>
</dbReference>
<feature type="active site" description="Nucleophile" evidence="14">
    <location>
        <position position="228"/>
    </location>
</feature>
<dbReference type="PROSITE" id="PS51762">
    <property type="entry name" value="GH16_2"/>
    <property type="match status" value="1"/>
</dbReference>
<dbReference type="InterPro" id="IPR008263">
    <property type="entry name" value="GH16_AS"/>
</dbReference>
<reference evidence="20 21" key="1">
    <citation type="submission" date="2018-12" db="EMBL/GenBank/DDBJ databases">
        <authorList>
            <consortium name="Pathogen Informatics"/>
        </authorList>
    </citation>
    <scope>NUCLEOTIDE SEQUENCE [LARGE SCALE GENOMIC DNA]</scope>
    <source>
        <strain evidence="20 21">NCTC10713</strain>
    </source>
</reference>
<evidence type="ECO:0000259" key="19">
    <source>
        <dbReference type="PROSITE" id="PS51762"/>
    </source>
</evidence>
<feature type="region of interest" description="Disordered" evidence="15">
    <location>
        <begin position="45"/>
        <end position="96"/>
    </location>
</feature>
<dbReference type="EC" id="3.2.1.73" evidence="3"/>
<evidence type="ECO:0000256" key="16">
    <source>
        <dbReference type="SAM" id="Phobius"/>
    </source>
</evidence>
<evidence type="ECO:0000256" key="5">
    <source>
        <dbReference type="ARBA" id="ARBA00022512"/>
    </source>
</evidence>
<keyword evidence="16" id="KW-0472">Membrane</keyword>
<feature type="active site" description="Proton donor" evidence="14">
    <location>
        <position position="232"/>
    </location>
</feature>
<dbReference type="GO" id="GO:0005975">
    <property type="term" value="P:carbohydrate metabolic process"/>
    <property type="evidence" value="ECO:0007669"/>
    <property type="project" value="InterPro"/>
</dbReference>
<keyword evidence="10 20" id="KW-0326">Glycosidase</keyword>
<feature type="compositionally biased region" description="Basic and acidic residues" evidence="15">
    <location>
        <begin position="345"/>
        <end position="355"/>
    </location>
</feature>
<dbReference type="SUPFAM" id="SSF49899">
    <property type="entry name" value="Concanavalin A-like lectins/glucanases"/>
    <property type="match status" value="1"/>
</dbReference>
<dbReference type="Gene3D" id="2.60.120.200">
    <property type="match status" value="1"/>
</dbReference>
<evidence type="ECO:0000256" key="1">
    <source>
        <dbReference type="ARBA" id="ARBA00000481"/>
    </source>
</evidence>
<keyword evidence="8 20" id="KW-0378">Hydrolase</keyword>
<evidence type="ECO:0000256" key="14">
    <source>
        <dbReference type="PIRSR" id="PIRSR608264-1"/>
    </source>
</evidence>
<dbReference type="EMBL" id="LR134283">
    <property type="protein sequence ID" value="VED97640.1"/>
    <property type="molecule type" value="Genomic_DNA"/>
</dbReference>
<evidence type="ECO:0000256" key="6">
    <source>
        <dbReference type="ARBA" id="ARBA00022525"/>
    </source>
</evidence>
<proteinExistence type="inferred from homology"/>
<keyword evidence="16" id="KW-0812">Transmembrane</keyword>
<feature type="signal peptide" evidence="17">
    <location>
        <begin position="1"/>
        <end position="28"/>
    </location>
</feature>
<evidence type="ECO:0000256" key="12">
    <source>
        <dbReference type="ARBA" id="ARBA00029771"/>
    </source>
</evidence>
<evidence type="ECO:0000256" key="11">
    <source>
        <dbReference type="ARBA" id="ARBA00029722"/>
    </source>
</evidence>
<keyword evidence="5" id="KW-0134">Cell wall</keyword>
<feature type="region of interest" description="Disordered" evidence="15">
    <location>
        <begin position="345"/>
        <end position="386"/>
    </location>
</feature>
<evidence type="ECO:0000256" key="9">
    <source>
        <dbReference type="ARBA" id="ARBA00023088"/>
    </source>
</evidence>
<dbReference type="PROSITE" id="PS50847">
    <property type="entry name" value="GRAM_POS_ANCHORING"/>
    <property type="match status" value="1"/>
</dbReference>
<evidence type="ECO:0000313" key="20">
    <source>
        <dbReference type="EMBL" id="VED97640.1"/>
    </source>
</evidence>
<evidence type="ECO:0000256" key="8">
    <source>
        <dbReference type="ARBA" id="ARBA00022801"/>
    </source>
</evidence>
<evidence type="ECO:0000256" key="15">
    <source>
        <dbReference type="SAM" id="MobiDB-lite"/>
    </source>
</evidence>
<dbReference type="InterPro" id="IPR019931">
    <property type="entry name" value="LPXTG_anchor"/>
</dbReference>
<evidence type="ECO:0000256" key="17">
    <source>
        <dbReference type="SAM" id="SignalP"/>
    </source>
</evidence>
<dbReference type="RefSeq" id="WP_003030771.1">
    <property type="nucleotide sequence ID" value="NZ_AP018548.1"/>
</dbReference>
<comment type="catalytic activity">
    <reaction evidence="1">
        <text>Hydrolysis of (1-&gt;4)-beta-D-glucosidic linkages in beta-D-glucans containing (1-&gt;3)- and (1-&gt;4)-bonds.</text>
        <dbReference type="EC" id="3.2.1.73"/>
    </reaction>
</comment>
<dbReference type="InterPro" id="IPR008264">
    <property type="entry name" value="Beta_glucanase"/>
</dbReference>
<feature type="domain" description="Gram-positive cocci surface proteins LPxTG" evidence="18">
    <location>
        <begin position="415"/>
        <end position="448"/>
    </location>
</feature>
<dbReference type="InterPro" id="IPR013320">
    <property type="entry name" value="ConA-like_dom_sf"/>
</dbReference>